<sequence length="106" mass="11072">MWPARADFRDGVPASPAAAPVACPELEAVIRHALNVWAAARDRGGLTARGTREVGEALDAVAQVVELFAAEGRVAANALELVAARSAAERASDAIRRYAADDRPPA</sequence>
<name>A0A6J4NKT0_9BACT</name>
<dbReference type="AlphaFoldDB" id="A0A6J4NKT0"/>
<dbReference type="EMBL" id="CADCUQ010000241">
    <property type="protein sequence ID" value="CAA9387510.1"/>
    <property type="molecule type" value="Genomic_DNA"/>
</dbReference>
<proteinExistence type="predicted"/>
<protein>
    <submittedName>
        <fullName evidence="1">Uncharacterized protein</fullName>
    </submittedName>
</protein>
<accession>A0A6J4NKT0</accession>
<reference evidence="1" key="1">
    <citation type="submission" date="2020-02" db="EMBL/GenBank/DDBJ databases">
        <authorList>
            <person name="Meier V. D."/>
        </authorList>
    </citation>
    <scope>NUCLEOTIDE SEQUENCE</scope>
    <source>
        <strain evidence="1">AVDCRST_MAG64</strain>
    </source>
</reference>
<organism evidence="1">
    <name type="scientific">uncultured Phycisphaerae bacterium</name>
    <dbReference type="NCBI Taxonomy" id="904963"/>
    <lineage>
        <taxon>Bacteria</taxon>
        <taxon>Pseudomonadati</taxon>
        <taxon>Planctomycetota</taxon>
        <taxon>Phycisphaerae</taxon>
        <taxon>environmental samples</taxon>
    </lineage>
</organism>
<gene>
    <name evidence="1" type="ORF">AVDCRST_MAG64-1023</name>
</gene>
<feature type="non-terminal residue" evidence="1">
    <location>
        <position position="106"/>
    </location>
</feature>
<evidence type="ECO:0000313" key="1">
    <source>
        <dbReference type="EMBL" id="CAA9387510.1"/>
    </source>
</evidence>